<dbReference type="EMBL" id="RJSF01000009">
    <property type="protein sequence ID" value="RNM16327.1"/>
    <property type="molecule type" value="Genomic_DNA"/>
</dbReference>
<comment type="caution">
    <text evidence="8">The sequence shown here is derived from an EMBL/GenBank/DDBJ whole genome shotgun (WGS) entry which is preliminary data.</text>
</comment>
<keyword evidence="2" id="KW-0805">Transcription regulation</keyword>
<gene>
    <name evidence="8" type="ORF">EFL26_05105</name>
</gene>
<dbReference type="GO" id="GO:0016987">
    <property type="term" value="F:sigma factor activity"/>
    <property type="evidence" value="ECO:0007669"/>
    <property type="project" value="UniProtKB-KW"/>
</dbReference>
<dbReference type="GO" id="GO:0006352">
    <property type="term" value="P:DNA-templated transcription initiation"/>
    <property type="evidence" value="ECO:0007669"/>
    <property type="project" value="InterPro"/>
</dbReference>
<evidence type="ECO:0000256" key="2">
    <source>
        <dbReference type="ARBA" id="ARBA00023015"/>
    </source>
</evidence>
<name>A0A3N0GV49_9ACTN</name>
<comment type="similarity">
    <text evidence="1">Belongs to the sigma-70 factor family. ECF subfamily.</text>
</comment>
<dbReference type="GO" id="GO:0003677">
    <property type="term" value="F:DNA binding"/>
    <property type="evidence" value="ECO:0007669"/>
    <property type="project" value="UniProtKB-KW"/>
</dbReference>
<reference evidence="8 9" key="1">
    <citation type="submission" date="2018-11" db="EMBL/GenBank/DDBJ databases">
        <authorList>
            <person name="Li F."/>
        </authorList>
    </citation>
    <scope>NUCLEOTIDE SEQUENCE [LARGE SCALE GENOMIC DNA]</scope>
    <source>
        <strain evidence="8 9">Gsoil 818</strain>
    </source>
</reference>
<dbReference type="SUPFAM" id="SSF88659">
    <property type="entry name" value="Sigma3 and sigma4 domains of RNA polymerase sigma factors"/>
    <property type="match status" value="1"/>
</dbReference>
<dbReference type="InterPro" id="IPR014284">
    <property type="entry name" value="RNA_pol_sigma-70_dom"/>
</dbReference>
<evidence type="ECO:0000259" key="6">
    <source>
        <dbReference type="Pfam" id="PF04542"/>
    </source>
</evidence>
<dbReference type="InterPro" id="IPR007627">
    <property type="entry name" value="RNA_pol_sigma70_r2"/>
</dbReference>
<evidence type="ECO:0000313" key="9">
    <source>
        <dbReference type="Proteomes" id="UP000279994"/>
    </source>
</evidence>
<dbReference type="OrthoDB" id="3777963at2"/>
<dbReference type="Pfam" id="PF04542">
    <property type="entry name" value="Sigma70_r2"/>
    <property type="match status" value="1"/>
</dbReference>
<dbReference type="NCBIfam" id="TIGR02937">
    <property type="entry name" value="sigma70-ECF"/>
    <property type="match status" value="1"/>
</dbReference>
<dbReference type="Pfam" id="PF08281">
    <property type="entry name" value="Sigma70_r4_2"/>
    <property type="match status" value="1"/>
</dbReference>
<dbReference type="SUPFAM" id="SSF88946">
    <property type="entry name" value="Sigma2 domain of RNA polymerase sigma factors"/>
    <property type="match status" value="1"/>
</dbReference>
<feature type="domain" description="RNA polymerase sigma-70 region 2" evidence="6">
    <location>
        <begin position="15"/>
        <end position="74"/>
    </location>
</feature>
<keyword evidence="5" id="KW-0804">Transcription</keyword>
<organism evidence="8 9">
    <name type="scientific">Nocardioides pocheonensis</name>
    <dbReference type="NCBI Taxonomy" id="661485"/>
    <lineage>
        <taxon>Bacteria</taxon>
        <taxon>Bacillati</taxon>
        <taxon>Actinomycetota</taxon>
        <taxon>Actinomycetes</taxon>
        <taxon>Propionibacteriales</taxon>
        <taxon>Nocardioidaceae</taxon>
        <taxon>Nocardioides</taxon>
    </lineage>
</organism>
<evidence type="ECO:0000256" key="3">
    <source>
        <dbReference type="ARBA" id="ARBA00023082"/>
    </source>
</evidence>
<evidence type="ECO:0000256" key="5">
    <source>
        <dbReference type="ARBA" id="ARBA00023163"/>
    </source>
</evidence>
<keyword evidence="9" id="KW-1185">Reference proteome</keyword>
<dbReference type="InterPro" id="IPR036388">
    <property type="entry name" value="WH-like_DNA-bd_sf"/>
</dbReference>
<evidence type="ECO:0000256" key="4">
    <source>
        <dbReference type="ARBA" id="ARBA00023125"/>
    </source>
</evidence>
<accession>A0A3N0GV49</accession>
<dbReference type="Proteomes" id="UP000279994">
    <property type="component" value="Unassembled WGS sequence"/>
</dbReference>
<dbReference type="InterPro" id="IPR013249">
    <property type="entry name" value="RNA_pol_sigma70_r4_t2"/>
</dbReference>
<keyword evidence="4" id="KW-0238">DNA-binding</keyword>
<dbReference type="AlphaFoldDB" id="A0A3N0GV49"/>
<dbReference type="Gene3D" id="1.10.1740.10">
    <property type="match status" value="1"/>
</dbReference>
<dbReference type="InterPro" id="IPR013325">
    <property type="entry name" value="RNA_pol_sigma_r2"/>
</dbReference>
<dbReference type="PANTHER" id="PTHR43133:SF50">
    <property type="entry name" value="ECF RNA POLYMERASE SIGMA FACTOR SIGM"/>
    <property type="match status" value="1"/>
</dbReference>
<sequence length="162" mass="17858">MRDAVDLHELFDAAYARLVVQLYAICGDMADAEDAVQDAFVTAIRKQRQLQHVSNPEAWVRTVAVSRVRGGWRHAAVVRRYQPRVPGPQTPVEVGPEHVAIVTALSDLDVDQRIVVVLHHLVDLGTAEIAAELGIPEGTVKSRLARARARLAALLEEEPRHA</sequence>
<evidence type="ECO:0000256" key="1">
    <source>
        <dbReference type="ARBA" id="ARBA00010641"/>
    </source>
</evidence>
<dbReference type="RefSeq" id="WP_123221823.1">
    <property type="nucleotide sequence ID" value="NZ_RJSF01000009.1"/>
</dbReference>
<protein>
    <submittedName>
        <fullName evidence="8">RNA polymerase sigma factor</fullName>
    </submittedName>
</protein>
<feature type="domain" description="RNA polymerase sigma factor 70 region 4 type 2" evidence="7">
    <location>
        <begin position="99"/>
        <end position="151"/>
    </location>
</feature>
<keyword evidence="3" id="KW-0731">Sigma factor</keyword>
<proteinExistence type="inferred from homology"/>
<dbReference type="PANTHER" id="PTHR43133">
    <property type="entry name" value="RNA POLYMERASE ECF-TYPE SIGMA FACTO"/>
    <property type="match status" value="1"/>
</dbReference>
<dbReference type="Gene3D" id="1.10.10.10">
    <property type="entry name" value="Winged helix-like DNA-binding domain superfamily/Winged helix DNA-binding domain"/>
    <property type="match status" value="1"/>
</dbReference>
<dbReference type="InterPro" id="IPR039425">
    <property type="entry name" value="RNA_pol_sigma-70-like"/>
</dbReference>
<evidence type="ECO:0000259" key="7">
    <source>
        <dbReference type="Pfam" id="PF08281"/>
    </source>
</evidence>
<evidence type="ECO:0000313" key="8">
    <source>
        <dbReference type="EMBL" id="RNM16327.1"/>
    </source>
</evidence>
<dbReference type="InterPro" id="IPR013324">
    <property type="entry name" value="RNA_pol_sigma_r3/r4-like"/>
</dbReference>